<dbReference type="AlphaFoldDB" id="A0A137NZX2"/>
<proteinExistence type="predicted"/>
<evidence type="ECO:0000313" key="1">
    <source>
        <dbReference type="EMBL" id="KXN68355.1"/>
    </source>
</evidence>
<dbReference type="Proteomes" id="UP000070444">
    <property type="component" value="Unassembled WGS sequence"/>
</dbReference>
<evidence type="ECO:0000313" key="2">
    <source>
        <dbReference type="Proteomes" id="UP000070444"/>
    </source>
</evidence>
<keyword evidence="2" id="KW-1185">Reference proteome</keyword>
<dbReference type="EMBL" id="KQ964580">
    <property type="protein sequence ID" value="KXN68355.1"/>
    <property type="molecule type" value="Genomic_DNA"/>
</dbReference>
<reference evidence="1 2" key="1">
    <citation type="journal article" date="2015" name="Genome Biol. Evol.">
        <title>Phylogenomic analyses indicate that early fungi evolved digesting cell walls of algal ancestors of land plants.</title>
        <authorList>
            <person name="Chang Y."/>
            <person name="Wang S."/>
            <person name="Sekimoto S."/>
            <person name="Aerts A.L."/>
            <person name="Choi C."/>
            <person name="Clum A."/>
            <person name="LaButti K.M."/>
            <person name="Lindquist E.A."/>
            <person name="Yee Ngan C."/>
            <person name="Ohm R.A."/>
            <person name="Salamov A.A."/>
            <person name="Grigoriev I.V."/>
            <person name="Spatafora J.W."/>
            <person name="Berbee M.L."/>
        </authorList>
    </citation>
    <scope>NUCLEOTIDE SEQUENCE [LARGE SCALE GENOMIC DNA]</scope>
    <source>
        <strain evidence="1 2">NRRL 28638</strain>
    </source>
</reference>
<accession>A0A137NZX2</accession>
<gene>
    <name evidence="1" type="ORF">CONCODRAFT_79763</name>
</gene>
<sequence length="137" mass="15941">MPRTVMGSTSSFANKFKRIAQLSYPLPSISSPNLQFSQVTSSASDLSKSVAQKLKKINSNVRLFRKLTQKKKNRYELDPVEEARMQRYRKGFKLRAMDSDVEFDRIIRHGYGIWNNECDYTLKLSLTPRQIRSNVVY</sequence>
<protein>
    <submittedName>
        <fullName evidence="1">Uncharacterized protein</fullName>
    </submittedName>
</protein>
<organism evidence="1 2">
    <name type="scientific">Conidiobolus coronatus (strain ATCC 28846 / CBS 209.66 / NRRL 28638)</name>
    <name type="common">Delacroixia coronata</name>
    <dbReference type="NCBI Taxonomy" id="796925"/>
    <lineage>
        <taxon>Eukaryota</taxon>
        <taxon>Fungi</taxon>
        <taxon>Fungi incertae sedis</taxon>
        <taxon>Zoopagomycota</taxon>
        <taxon>Entomophthoromycotina</taxon>
        <taxon>Entomophthoromycetes</taxon>
        <taxon>Entomophthorales</taxon>
        <taxon>Ancylistaceae</taxon>
        <taxon>Conidiobolus</taxon>
    </lineage>
</organism>
<name>A0A137NZX2_CONC2</name>